<dbReference type="Proteomes" id="UP001208649">
    <property type="component" value="Unassembled WGS sequence"/>
</dbReference>
<evidence type="ECO:0000313" key="1">
    <source>
        <dbReference type="EMBL" id="MCU7617071.1"/>
    </source>
</evidence>
<reference evidence="2" key="1">
    <citation type="submission" date="2023-07" db="EMBL/GenBank/DDBJ databases">
        <title>Chryseobacterium sp. strain PBS4-4 Genome sequencing and assembly.</title>
        <authorList>
            <person name="Jung Y."/>
        </authorList>
    </citation>
    <scope>NUCLEOTIDE SEQUENCE [LARGE SCALE GENOMIC DNA]</scope>
    <source>
        <strain evidence="2">PBS4-4</strain>
    </source>
</reference>
<proteinExistence type="predicted"/>
<protein>
    <submittedName>
        <fullName evidence="1">Uncharacterized protein</fullName>
    </submittedName>
</protein>
<evidence type="ECO:0000313" key="2">
    <source>
        <dbReference type="Proteomes" id="UP001208649"/>
    </source>
</evidence>
<name>A0ABT2W4B7_9FLAO</name>
<sequence>MIYDFIYDDNNQYQITGANLKNELEKLNIDNNYEYFDYFKGNGFVYFLDKINNKITVVSFSEVSGNQEYEIMKKFADEHKSEFDEIIFANATSMETLKI</sequence>
<accession>A0ABT2W4B7</accession>
<gene>
    <name evidence="1" type="ORF">NZ698_07670</name>
</gene>
<organism evidence="1 2">
    <name type="scientific">Chryseobacterium edaphi</name>
    <dbReference type="NCBI Taxonomy" id="2976532"/>
    <lineage>
        <taxon>Bacteria</taxon>
        <taxon>Pseudomonadati</taxon>
        <taxon>Bacteroidota</taxon>
        <taxon>Flavobacteriia</taxon>
        <taxon>Flavobacteriales</taxon>
        <taxon>Weeksellaceae</taxon>
        <taxon>Chryseobacterium group</taxon>
        <taxon>Chryseobacterium</taxon>
    </lineage>
</organism>
<comment type="caution">
    <text evidence="1">The sequence shown here is derived from an EMBL/GenBank/DDBJ whole genome shotgun (WGS) entry which is preliminary data.</text>
</comment>
<dbReference type="EMBL" id="JAOTEM010000001">
    <property type="protein sequence ID" value="MCU7617071.1"/>
    <property type="molecule type" value="Genomic_DNA"/>
</dbReference>
<keyword evidence="2" id="KW-1185">Reference proteome</keyword>